<dbReference type="Proteomes" id="UP001243276">
    <property type="component" value="Segment"/>
</dbReference>
<evidence type="ECO:0000256" key="1">
    <source>
        <dbReference type="SAM" id="MobiDB-lite"/>
    </source>
</evidence>
<dbReference type="EMBL" id="OQ709208">
    <property type="protein sequence ID" value="WGH20815.1"/>
    <property type="molecule type" value="Genomic_DNA"/>
</dbReference>
<evidence type="ECO:0000313" key="2">
    <source>
        <dbReference type="EMBL" id="WGH20815.1"/>
    </source>
</evidence>
<feature type="compositionally biased region" description="Acidic residues" evidence="1">
    <location>
        <begin position="93"/>
        <end position="103"/>
    </location>
</feature>
<accession>A0AAF0K0Y2</accession>
<sequence>MAKKLNTFVWLRKPDGIDQVSFAPGENLPEWAKKALADSPHLFDGADEDESTEVHIPLPKDRDQTPKDYALTGESVGKEPAATEEGKTQLVPTEDDEADEDEGPAVPKGNASREAWALFADEAGVPVTDKMSRDDIKAACAEAGVLDDE</sequence>
<proteinExistence type="predicted"/>
<evidence type="ECO:0008006" key="4">
    <source>
        <dbReference type="Google" id="ProtNLM"/>
    </source>
</evidence>
<evidence type="ECO:0000313" key="3">
    <source>
        <dbReference type="Proteomes" id="UP001243276"/>
    </source>
</evidence>
<dbReference type="KEGG" id="vg:80560585"/>
<reference evidence="2" key="1">
    <citation type="submission" date="2023-03" db="EMBL/GenBank/DDBJ databases">
        <authorList>
            <person name="Adamson A.J."/>
            <person name="Baker B.A."/>
            <person name="Galadyk N."/>
            <person name="Joshi D.H."/>
            <person name="Kistler H.E."/>
            <person name="Roberts S.M."/>
            <person name="Saint K.A."/>
            <person name="Sunnen C.N."/>
            <person name="Garlena R.A."/>
            <person name="Russell D.A."/>
            <person name="Pope W.H."/>
            <person name="Jacobs-Sera D."/>
            <person name="Hatfull G.F."/>
        </authorList>
    </citation>
    <scope>NUCLEOTIDE SEQUENCE</scope>
</reference>
<dbReference type="RefSeq" id="YP_010842822.1">
    <property type="nucleotide sequence ID" value="NC_079146.1"/>
</dbReference>
<gene>
    <name evidence="2" type="primary">32</name>
</gene>
<feature type="region of interest" description="Disordered" evidence="1">
    <location>
        <begin position="39"/>
        <end position="111"/>
    </location>
</feature>
<organism evidence="2 3">
    <name type="scientific">Gordonia phage Commandaria</name>
    <dbReference type="NCBI Taxonomy" id="3038364"/>
    <lineage>
        <taxon>Viruses</taxon>
        <taxon>Duplodnaviria</taxon>
        <taxon>Heunggongvirae</taxon>
        <taxon>Uroviricota</taxon>
        <taxon>Caudoviricetes</taxon>
        <taxon>Zierdtviridae</taxon>
        <taxon>Emilbogenvirinae</taxon>
        <taxon>Commandariavirus</taxon>
        <taxon>Commandariavirus commandaria</taxon>
    </lineage>
</organism>
<keyword evidence="3" id="KW-1185">Reference proteome</keyword>
<protein>
    <recommendedName>
        <fullName evidence="4">Head-to-tail connector protein</fullName>
    </recommendedName>
</protein>
<name>A0AAF0K0Y2_9CAUD</name>
<dbReference type="GeneID" id="80560585"/>